<dbReference type="GeneID" id="40311410"/>
<evidence type="ECO:0000313" key="4">
    <source>
        <dbReference type="Proteomes" id="UP000224006"/>
    </source>
</evidence>
<dbReference type="EMBL" id="NWUJ01000006">
    <property type="protein sequence ID" value="PFH34451.1"/>
    <property type="molecule type" value="Genomic_DNA"/>
</dbReference>
<dbReference type="AlphaFoldDB" id="A0A2A9MDV7"/>
<sequence>MRHRFPSGNKKSHSRGGSKGSSGGNSKVVKEPEYEVEDVVAYTEDSKGVARWKVRWKGYESDDDTWETRANLRGSPAFWKQMDRLQKEWRLAHKKEDSVGQEEESVAEEETADPTRPAKGRGRGRRGRRRLVSCHRGKALSDEAEENEDEEESEPDEEAGEEDVDPDQDMQAEEEEDEDGADAMAYPIIYGTDTEPPPHHLPDETVLTDGRLSIFRFKNIPIEAVQGTVPMLEKSLFSSRDSGSQTPSDADNASAPRAADAGDSKRALSEDEDDRSAAGLSCGSGAEEQSCVYVQYLVDGKYVYSIPFERARFYCPQLLLSYLMARTTFKTNSVTATSDKAACALAPGSDASSSPTASDASGVEPAAADGVAEKSAAAKSQKDAADSAKSRSKTSKGAPAVGVVTVEAEGAEDSSDSEPAAACRRRVEEDVTLVEGETNGGGDGEAAKAVAVDGSVEESLDSASVGKTLGSDTQTKDAASHAASTASTQSRRRGKLAGGQCEGDSEGVETGDEAAGVAGARAGSRAGGEKESRSLLSHGCLPQARGSRAFLEDDFIFIADVRIGEDAQNEKAFDEPRADPVSAAFNEGALERSPVFPAVPG</sequence>
<proteinExistence type="predicted"/>
<feature type="compositionally biased region" description="Basic residues" evidence="1">
    <location>
        <begin position="1"/>
        <end position="16"/>
    </location>
</feature>
<feature type="region of interest" description="Disordered" evidence="1">
    <location>
        <begin position="236"/>
        <end position="283"/>
    </location>
</feature>
<dbReference type="Pfam" id="PF00385">
    <property type="entry name" value="Chromo"/>
    <property type="match status" value="1"/>
</dbReference>
<dbReference type="RefSeq" id="XP_029218460.1">
    <property type="nucleotide sequence ID" value="XM_029364877.1"/>
</dbReference>
<dbReference type="InterPro" id="IPR000953">
    <property type="entry name" value="Chromo/chromo_shadow_dom"/>
</dbReference>
<feature type="domain" description="Chromo" evidence="2">
    <location>
        <begin position="34"/>
        <end position="97"/>
    </location>
</feature>
<feature type="compositionally biased region" description="Basic and acidic residues" evidence="1">
    <location>
        <begin position="380"/>
        <end position="389"/>
    </location>
</feature>
<feature type="compositionally biased region" description="Low complexity" evidence="1">
    <location>
        <begin position="248"/>
        <end position="259"/>
    </location>
</feature>
<feature type="compositionally biased region" description="Low complexity" evidence="1">
    <location>
        <begin position="480"/>
        <end position="489"/>
    </location>
</feature>
<dbReference type="CDD" id="cd00024">
    <property type="entry name" value="CD_CSD"/>
    <property type="match status" value="1"/>
</dbReference>
<organism evidence="3 4">
    <name type="scientific">Besnoitia besnoiti</name>
    <name type="common">Apicomplexan protozoan</name>
    <dbReference type="NCBI Taxonomy" id="94643"/>
    <lineage>
        <taxon>Eukaryota</taxon>
        <taxon>Sar</taxon>
        <taxon>Alveolata</taxon>
        <taxon>Apicomplexa</taxon>
        <taxon>Conoidasida</taxon>
        <taxon>Coccidia</taxon>
        <taxon>Eucoccidiorida</taxon>
        <taxon>Eimeriorina</taxon>
        <taxon>Sarcocystidae</taxon>
        <taxon>Besnoitia</taxon>
    </lineage>
</organism>
<name>A0A2A9MDV7_BESBE</name>
<dbReference type="Gene3D" id="2.40.50.40">
    <property type="match status" value="1"/>
</dbReference>
<feature type="compositionally biased region" description="Acidic residues" evidence="1">
    <location>
        <begin position="99"/>
        <end position="112"/>
    </location>
</feature>
<dbReference type="InterPro" id="IPR023780">
    <property type="entry name" value="Chromo_domain"/>
</dbReference>
<dbReference type="InterPro" id="IPR016197">
    <property type="entry name" value="Chromo-like_dom_sf"/>
</dbReference>
<feature type="compositionally biased region" description="Low complexity" evidence="1">
    <location>
        <begin position="395"/>
        <end position="408"/>
    </location>
</feature>
<feature type="region of interest" description="Disordered" evidence="1">
    <location>
        <begin position="93"/>
        <end position="205"/>
    </location>
</feature>
<dbReference type="Proteomes" id="UP000224006">
    <property type="component" value="Chromosome VI"/>
</dbReference>
<gene>
    <name evidence="3" type="ORF">BESB_064820</name>
</gene>
<feature type="compositionally biased region" description="Basic residues" evidence="1">
    <location>
        <begin position="118"/>
        <end position="138"/>
    </location>
</feature>
<evidence type="ECO:0000313" key="3">
    <source>
        <dbReference type="EMBL" id="PFH34451.1"/>
    </source>
</evidence>
<feature type="compositionally biased region" description="Low complexity" evidence="1">
    <location>
        <begin position="513"/>
        <end position="524"/>
    </location>
</feature>
<evidence type="ECO:0000256" key="1">
    <source>
        <dbReference type="SAM" id="MobiDB-lite"/>
    </source>
</evidence>
<feature type="region of interest" description="Disordered" evidence="1">
    <location>
        <begin position="345"/>
        <end position="538"/>
    </location>
</feature>
<dbReference type="SUPFAM" id="SSF54160">
    <property type="entry name" value="Chromo domain-like"/>
    <property type="match status" value="1"/>
</dbReference>
<feature type="region of interest" description="Disordered" evidence="1">
    <location>
        <begin position="1"/>
        <end position="35"/>
    </location>
</feature>
<dbReference type="VEuPathDB" id="ToxoDB:BESB_064820"/>
<dbReference type="KEGG" id="bbes:BESB_064820"/>
<evidence type="ECO:0000259" key="2">
    <source>
        <dbReference type="PROSITE" id="PS50013"/>
    </source>
</evidence>
<dbReference type="OrthoDB" id="354663at2759"/>
<dbReference type="SMART" id="SM00298">
    <property type="entry name" value="CHROMO"/>
    <property type="match status" value="1"/>
</dbReference>
<feature type="compositionally biased region" description="Basic and acidic residues" evidence="1">
    <location>
        <begin position="260"/>
        <end position="269"/>
    </location>
</feature>
<reference evidence="3 4" key="1">
    <citation type="submission" date="2017-09" db="EMBL/GenBank/DDBJ databases">
        <title>Genome sequencing of Besnoitia besnoiti strain Bb-Ger1.</title>
        <authorList>
            <person name="Schares G."/>
            <person name="Venepally P."/>
            <person name="Lorenzi H.A."/>
        </authorList>
    </citation>
    <scope>NUCLEOTIDE SEQUENCE [LARGE SCALE GENOMIC DNA]</scope>
    <source>
        <strain evidence="3 4">Bb-Ger1</strain>
    </source>
</reference>
<dbReference type="STRING" id="94643.A0A2A9MDV7"/>
<feature type="compositionally biased region" description="Acidic residues" evidence="1">
    <location>
        <begin position="503"/>
        <end position="512"/>
    </location>
</feature>
<protein>
    <submittedName>
        <fullName evidence="3">Chrromatin organization modifier domain-containing protein</fullName>
    </submittedName>
</protein>
<keyword evidence="4" id="KW-1185">Reference proteome</keyword>
<feature type="compositionally biased region" description="Polar residues" evidence="1">
    <location>
        <begin position="236"/>
        <end position="247"/>
    </location>
</feature>
<feature type="compositionally biased region" description="Acidic residues" evidence="1">
    <location>
        <begin position="142"/>
        <end position="181"/>
    </location>
</feature>
<dbReference type="PROSITE" id="PS50013">
    <property type="entry name" value="CHROMO_2"/>
    <property type="match status" value="1"/>
</dbReference>
<feature type="compositionally biased region" description="Low complexity" evidence="1">
    <location>
        <begin position="346"/>
        <end position="362"/>
    </location>
</feature>
<comment type="caution">
    <text evidence="3">The sequence shown here is derived from an EMBL/GenBank/DDBJ whole genome shotgun (WGS) entry which is preliminary data.</text>
</comment>
<accession>A0A2A9MDV7</accession>